<evidence type="ECO:0000259" key="1">
    <source>
        <dbReference type="Pfam" id="PF04466"/>
    </source>
</evidence>
<dbReference type="AlphaFoldDB" id="A0A7X9FS25"/>
<dbReference type="Proteomes" id="UP000524246">
    <property type="component" value="Unassembled WGS sequence"/>
</dbReference>
<dbReference type="Gene3D" id="3.40.50.300">
    <property type="entry name" value="P-loop containing nucleotide triphosphate hydrolases"/>
    <property type="match status" value="1"/>
</dbReference>
<name>A0A7X9FS25_9DELT</name>
<reference evidence="2 3" key="1">
    <citation type="journal article" date="2020" name="Biotechnol. Biofuels">
        <title>New insights from the biogas microbiome by comprehensive genome-resolved metagenomics of nearly 1600 species originating from multiple anaerobic digesters.</title>
        <authorList>
            <person name="Campanaro S."/>
            <person name="Treu L."/>
            <person name="Rodriguez-R L.M."/>
            <person name="Kovalovszki A."/>
            <person name="Ziels R.M."/>
            <person name="Maus I."/>
            <person name="Zhu X."/>
            <person name="Kougias P.G."/>
            <person name="Basile A."/>
            <person name="Luo G."/>
            <person name="Schluter A."/>
            <person name="Konstantinidis K.T."/>
            <person name="Angelidaki I."/>
        </authorList>
    </citation>
    <scope>NUCLEOTIDE SEQUENCE [LARGE SCALE GENOMIC DNA]</scope>
    <source>
        <strain evidence="2">AS27yjCOA_65</strain>
    </source>
</reference>
<organism evidence="2 3">
    <name type="scientific">SAR324 cluster bacterium</name>
    <dbReference type="NCBI Taxonomy" id="2024889"/>
    <lineage>
        <taxon>Bacteria</taxon>
        <taxon>Deltaproteobacteria</taxon>
        <taxon>SAR324 cluster</taxon>
    </lineage>
</organism>
<dbReference type="Pfam" id="PF04466">
    <property type="entry name" value="Terminase_3"/>
    <property type="match status" value="1"/>
</dbReference>
<gene>
    <name evidence="2" type="ORF">GYA55_06675</name>
</gene>
<evidence type="ECO:0000313" key="3">
    <source>
        <dbReference type="Proteomes" id="UP000524246"/>
    </source>
</evidence>
<accession>A0A7X9FS25</accession>
<feature type="domain" description="Phage terminase large subunit N-terminal" evidence="1">
    <location>
        <begin position="2"/>
        <end position="33"/>
    </location>
</feature>
<sequence>MRLRRTTDTENRLYLSFNPISTTNWVYKTFFENMYPRS</sequence>
<comment type="caution">
    <text evidence="2">The sequence shown here is derived from an EMBL/GenBank/DDBJ whole genome shotgun (WGS) entry which is preliminary data.</text>
</comment>
<dbReference type="EMBL" id="JAAZON010000293">
    <property type="protein sequence ID" value="NMC62838.1"/>
    <property type="molecule type" value="Genomic_DNA"/>
</dbReference>
<evidence type="ECO:0000313" key="2">
    <source>
        <dbReference type="EMBL" id="NMC62838.1"/>
    </source>
</evidence>
<proteinExistence type="predicted"/>
<protein>
    <recommendedName>
        <fullName evidence="1">Phage terminase large subunit N-terminal domain-containing protein</fullName>
    </recommendedName>
</protein>
<dbReference type="InterPro" id="IPR027417">
    <property type="entry name" value="P-loop_NTPase"/>
</dbReference>
<dbReference type="InterPro" id="IPR035412">
    <property type="entry name" value="Terminase_L_N"/>
</dbReference>